<keyword evidence="4" id="KW-1185">Reference proteome</keyword>
<evidence type="ECO:0000313" key="4">
    <source>
        <dbReference type="Proteomes" id="UP001349994"/>
    </source>
</evidence>
<evidence type="ECO:0000256" key="1">
    <source>
        <dbReference type="SAM" id="Coils"/>
    </source>
</evidence>
<name>A0ABU6IKR0_9ACTN</name>
<dbReference type="EMBL" id="JAYMFF010000032">
    <property type="protein sequence ID" value="MEC4177046.1"/>
    <property type="molecule type" value="Genomic_DNA"/>
</dbReference>
<keyword evidence="2" id="KW-0812">Transmembrane</keyword>
<keyword evidence="1" id="KW-0175">Coiled coil</keyword>
<keyword evidence="2" id="KW-0472">Membrane</keyword>
<feature type="transmembrane region" description="Helical" evidence="2">
    <location>
        <begin position="61"/>
        <end position="84"/>
    </location>
</feature>
<protein>
    <submittedName>
        <fullName evidence="3">Uncharacterized protein</fullName>
    </submittedName>
</protein>
<accession>A0ABU6IKR0</accession>
<dbReference type="RefSeq" id="WP_326425428.1">
    <property type="nucleotide sequence ID" value="NZ_JAYMFF010000032.1"/>
</dbReference>
<gene>
    <name evidence="3" type="ORF">VIN30_11355</name>
</gene>
<evidence type="ECO:0000313" key="3">
    <source>
        <dbReference type="EMBL" id="MEC4177046.1"/>
    </source>
</evidence>
<proteinExistence type="predicted"/>
<feature type="coiled-coil region" evidence="1">
    <location>
        <begin position="221"/>
        <end position="255"/>
    </location>
</feature>
<organism evidence="3 4">
    <name type="scientific">Adlercreutzia wanghongyangiae</name>
    <dbReference type="NCBI Taxonomy" id="3111451"/>
    <lineage>
        <taxon>Bacteria</taxon>
        <taxon>Bacillati</taxon>
        <taxon>Actinomycetota</taxon>
        <taxon>Coriobacteriia</taxon>
        <taxon>Eggerthellales</taxon>
        <taxon>Eggerthellaceae</taxon>
        <taxon>Adlercreutzia</taxon>
    </lineage>
</organism>
<dbReference type="Proteomes" id="UP001349994">
    <property type="component" value="Unassembled WGS sequence"/>
</dbReference>
<comment type="caution">
    <text evidence="3">The sequence shown here is derived from an EMBL/GenBank/DDBJ whole genome shotgun (WGS) entry which is preliminary data.</text>
</comment>
<reference evidence="3 4" key="1">
    <citation type="submission" date="2024-01" db="EMBL/GenBank/DDBJ databases">
        <title>novel species in genus Adlercreutzia.</title>
        <authorList>
            <person name="Liu X."/>
        </authorList>
    </citation>
    <scope>NUCLEOTIDE SEQUENCE [LARGE SCALE GENOMIC DNA]</scope>
    <source>
        <strain evidence="3 4">R7</strain>
    </source>
</reference>
<sequence>MTQPTTREDLQANLHHACQILNDFVSLQQQDAALRAGIIHQIPALPPAQQKKKEWRGAGRFLLCLLIGFAAIIVCVNPMLTQAFQFAGWGNDAVRLIGGIIVMVVTLAGPFVIAFVIKKTVNQSIQRDNERIDAATAAQEAEFARQMDNAVRHNQHTVERLNDLAQQMEMVSLAWRAEVEPWYPPSYVSVDAASFFAKAVDNQRADTLKEAINLYEEYLHRNHMEAEAARQTQLAAQLEQTVDARLAENNRLQKLQVVAGFANVAANSVTAANSGHVANNTASIANNMGQVASSMGQVAKNTGDIADKVNPHRNSLF</sequence>
<feature type="transmembrane region" description="Helical" evidence="2">
    <location>
        <begin position="96"/>
        <end position="117"/>
    </location>
</feature>
<evidence type="ECO:0000256" key="2">
    <source>
        <dbReference type="SAM" id="Phobius"/>
    </source>
</evidence>
<keyword evidence="2" id="KW-1133">Transmembrane helix</keyword>